<evidence type="ECO:0000256" key="1">
    <source>
        <dbReference type="ARBA" id="ARBA00004496"/>
    </source>
</evidence>
<dbReference type="InterPro" id="IPR036291">
    <property type="entry name" value="NAD(P)-bd_dom_sf"/>
</dbReference>
<dbReference type="InterPro" id="IPR051721">
    <property type="entry name" value="Biopterin_syn/organic_redct"/>
</dbReference>
<comment type="similarity">
    <text evidence="5">Belongs to the short-chain dehydrogenases/reductases (SDR) family.</text>
</comment>
<protein>
    <submittedName>
        <fullName evidence="6">SDR family NAD(P)-dependent oxidoreductase</fullName>
    </submittedName>
</protein>
<keyword evidence="7" id="KW-1185">Reference proteome</keyword>
<evidence type="ECO:0000256" key="4">
    <source>
        <dbReference type="ARBA" id="ARBA00023002"/>
    </source>
</evidence>
<dbReference type="InterPro" id="IPR002347">
    <property type="entry name" value="SDR_fam"/>
</dbReference>
<proteinExistence type="inferred from homology"/>
<reference evidence="6 7" key="1">
    <citation type="submission" date="2024-04" db="EMBL/GenBank/DDBJ databases">
        <title>Novel species of the genus Ideonella isolated from streams.</title>
        <authorList>
            <person name="Lu H."/>
        </authorList>
    </citation>
    <scope>NUCLEOTIDE SEQUENCE [LARGE SCALE GENOMIC DNA]</scope>
    <source>
        <strain evidence="6 7">DXS22W</strain>
    </source>
</reference>
<dbReference type="PANTHER" id="PTHR44085">
    <property type="entry name" value="SEPIAPTERIN REDUCTASE"/>
    <property type="match status" value="1"/>
</dbReference>
<keyword evidence="3" id="KW-0521">NADP</keyword>
<dbReference type="Proteomes" id="UP001365405">
    <property type="component" value="Unassembled WGS sequence"/>
</dbReference>
<dbReference type="EMBL" id="JBBUTH010000001">
    <property type="protein sequence ID" value="MEK8048773.1"/>
    <property type="molecule type" value="Genomic_DNA"/>
</dbReference>
<keyword evidence="4" id="KW-0560">Oxidoreductase</keyword>
<dbReference type="RefSeq" id="WP_341408447.1">
    <property type="nucleotide sequence ID" value="NZ_JBBUTH010000001.1"/>
</dbReference>
<dbReference type="InterPro" id="IPR020904">
    <property type="entry name" value="Sc_DH/Rdtase_CS"/>
</dbReference>
<organism evidence="6 7">
    <name type="scientific">Pseudaquabacterium inlustre</name>
    <dbReference type="NCBI Taxonomy" id="2984192"/>
    <lineage>
        <taxon>Bacteria</taxon>
        <taxon>Pseudomonadati</taxon>
        <taxon>Pseudomonadota</taxon>
        <taxon>Betaproteobacteria</taxon>
        <taxon>Burkholderiales</taxon>
        <taxon>Sphaerotilaceae</taxon>
        <taxon>Pseudaquabacterium</taxon>
    </lineage>
</organism>
<dbReference type="PROSITE" id="PS00061">
    <property type="entry name" value="ADH_SHORT"/>
    <property type="match status" value="1"/>
</dbReference>
<name>A0ABU9CAA9_9BURK</name>
<sequence length="252" mass="26141">MTSHLYIVTGSSRGLGAALATQLLQPGHRVLGIARGSNAALQAHAQANGVPLTQWTLDLADAPAAATRLERWLAEFDPAEVASATLINNAGVVGQPGALDEVPLATLSLAIRAGLESALLLSAAFLAGTARWTGPRRIMNISSGLGRRAMAGSAAYCAAKAGMDHFSRAVALEQAGRANAARIVSIAPGVIDTDMQAELRGADAAQFPEQARFAQLHANGQLSSAADCAERLLRYLGRPDYGADPIADIREV</sequence>
<dbReference type="PRINTS" id="PR00081">
    <property type="entry name" value="GDHRDH"/>
</dbReference>
<gene>
    <name evidence="6" type="ORF">AACH10_00810</name>
</gene>
<evidence type="ECO:0000256" key="3">
    <source>
        <dbReference type="ARBA" id="ARBA00022857"/>
    </source>
</evidence>
<dbReference type="SUPFAM" id="SSF51735">
    <property type="entry name" value="NAD(P)-binding Rossmann-fold domains"/>
    <property type="match status" value="1"/>
</dbReference>
<accession>A0ABU9CAA9</accession>
<dbReference type="Pfam" id="PF00106">
    <property type="entry name" value="adh_short"/>
    <property type="match status" value="1"/>
</dbReference>
<evidence type="ECO:0000313" key="7">
    <source>
        <dbReference type="Proteomes" id="UP001365405"/>
    </source>
</evidence>
<evidence type="ECO:0000256" key="5">
    <source>
        <dbReference type="RuleBase" id="RU000363"/>
    </source>
</evidence>
<keyword evidence="2" id="KW-0963">Cytoplasm</keyword>
<dbReference type="PANTHER" id="PTHR44085:SF2">
    <property type="entry name" value="SEPIAPTERIN REDUCTASE"/>
    <property type="match status" value="1"/>
</dbReference>
<dbReference type="PRINTS" id="PR00080">
    <property type="entry name" value="SDRFAMILY"/>
</dbReference>
<evidence type="ECO:0000313" key="6">
    <source>
        <dbReference type="EMBL" id="MEK8048773.1"/>
    </source>
</evidence>
<comment type="caution">
    <text evidence="6">The sequence shown here is derived from an EMBL/GenBank/DDBJ whole genome shotgun (WGS) entry which is preliminary data.</text>
</comment>
<evidence type="ECO:0000256" key="2">
    <source>
        <dbReference type="ARBA" id="ARBA00022490"/>
    </source>
</evidence>
<comment type="subcellular location">
    <subcellularLocation>
        <location evidence="1">Cytoplasm</location>
    </subcellularLocation>
</comment>
<dbReference type="Gene3D" id="3.40.50.720">
    <property type="entry name" value="NAD(P)-binding Rossmann-like Domain"/>
    <property type="match status" value="1"/>
</dbReference>